<keyword evidence="2" id="KW-1133">Transmembrane helix</keyword>
<feature type="region of interest" description="Disordered" evidence="1">
    <location>
        <begin position="209"/>
        <end position="273"/>
    </location>
</feature>
<gene>
    <name evidence="4" type="ORF">DXG03_009188</name>
</gene>
<feature type="domain" description="DUF3533" evidence="3">
    <location>
        <begin position="11"/>
        <end position="167"/>
    </location>
</feature>
<feature type="compositionally biased region" description="Basic and acidic residues" evidence="1">
    <location>
        <begin position="210"/>
        <end position="220"/>
    </location>
</feature>
<comment type="caution">
    <text evidence="4">The sequence shown here is derived from an EMBL/GenBank/DDBJ whole genome shotgun (WGS) entry which is preliminary data.</text>
</comment>
<dbReference type="PANTHER" id="PTHR34814">
    <property type="entry name" value="NITROSOGUANIDINE RESISTANCE PROTEIN SNG1"/>
    <property type="match status" value="1"/>
</dbReference>
<sequence>MNAIQLFAASTPNATALIATSPQTIVQPLFYGVDNVAPFNEPVCVCRASAVTFVGLIYSVILAFFVVMICYGAREHSGINRNLTLRSLIITRYVTYFVAIFFVALFYSLLTLAFRLDFTRKFGHRGFLIFWMVNWAGMLAVGLALESLITLFTSRFIPFFMLLWIIVGQNFGILIAWGAISCITLPLVQWYVRRGDVAAERQAQEQQRLAQEKFKQEQEKQQGNLASVYTPSPGQEKDLTTQPPVQPRLEDGDARGRERDVPGGSGSGNSEST</sequence>
<dbReference type="AlphaFoldDB" id="A0A9P7KA00"/>
<reference evidence="4" key="1">
    <citation type="submission" date="2020-07" db="EMBL/GenBank/DDBJ databases">
        <authorList>
            <person name="Nieuwenhuis M."/>
            <person name="Van De Peppel L.J.J."/>
        </authorList>
    </citation>
    <scope>NUCLEOTIDE SEQUENCE</scope>
    <source>
        <strain evidence="4">AP01</strain>
        <tissue evidence="4">Mycelium</tissue>
    </source>
</reference>
<evidence type="ECO:0000256" key="2">
    <source>
        <dbReference type="SAM" id="Phobius"/>
    </source>
</evidence>
<feature type="compositionally biased region" description="Polar residues" evidence="1">
    <location>
        <begin position="223"/>
        <end position="233"/>
    </location>
</feature>
<accession>A0A9P7KA00</accession>
<organism evidence="4 5">
    <name type="scientific">Asterophora parasitica</name>
    <dbReference type="NCBI Taxonomy" id="117018"/>
    <lineage>
        <taxon>Eukaryota</taxon>
        <taxon>Fungi</taxon>
        <taxon>Dikarya</taxon>
        <taxon>Basidiomycota</taxon>
        <taxon>Agaricomycotina</taxon>
        <taxon>Agaricomycetes</taxon>
        <taxon>Agaricomycetidae</taxon>
        <taxon>Agaricales</taxon>
        <taxon>Tricholomatineae</taxon>
        <taxon>Lyophyllaceae</taxon>
        <taxon>Asterophora</taxon>
    </lineage>
</organism>
<dbReference type="Proteomes" id="UP000775547">
    <property type="component" value="Unassembled WGS sequence"/>
</dbReference>
<name>A0A9P7KA00_9AGAR</name>
<feature type="transmembrane region" description="Helical" evidence="2">
    <location>
        <begin position="128"/>
        <end position="152"/>
    </location>
</feature>
<dbReference type="GO" id="GO:0016020">
    <property type="term" value="C:membrane"/>
    <property type="evidence" value="ECO:0007669"/>
    <property type="project" value="TreeGrafter"/>
</dbReference>
<keyword evidence="2" id="KW-0472">Membrane</keyword>
<keyword evidence="5" id="KW-1185">Reference proteome</keyword>
<evidence type="ECO:0000256" key="1">
    <source>
        <dbReference type="SAM" id="MobiDB-lite"/>
    </source>
</evidence>
<dbReference type="EMBL" id="JABCKV010000085">
    <property type="protein sequence ID" value="KAG5644036.1"/>
    <property type="molecule type" value="Genomic_DNA"/>
</dbReference>
<dbReference type="InterPro" id="IPR053001">
    <property type="entry name" value="MNNG_permease-like"/>
</dbReference>
<feature type="transmembrane region" description="Helical" evidence="2">
    <location>
        <begin position="50"/>
        <end position="72"/>
    </location>
</feature>
<keyword evidence="2" id="KW-0812">Transmembrane</keyword>
<protein>
    <recommendedName>
        <fullName evidence="3">DUF3533 domain-containing protein</fullName>
    </recommendedName>
</protein>
<evidence type="ECO:0000313" key="5">
    <source>
        <dbReference type="Proteomes" id="UP000775547"/>
    </source>
</evidence>
<dbReference type="InterPro" id="IPR022703">
    <property type="entry name" value="DUF3533"/>
</dbReference>
<dbReference type="PANTHER" id="PTHR34814:SF1">
    <property type="entry name" value="NITROSOGUANIDINE RESISTANCE PROTEIN SNG1"/>
    <property type="match status" value="1"/>
</dbReference>
<feature type="transmembrane region" description="Helical" evidence="2">
    <location>
        <begin position="159"/>
        <end position="180"/>
    </location>
</feature>
<reference evidence="4" key="2">
    <citation type="submission" date="2021-10" db="EMBL/GenBank/DDBJ databases">
        <title>Phylogenomics reveals ancestral predisposition of the termite-cultivated fungus Termitomyces towards a domesticated lifestyle.</title>
        <authorList>
            <person name="Auxier B."/>
            <person name="Grum-Grzhimaylo A."/>
            <person name="Cardenas M.E."/>
            <person name="Lodge J.D."/>
            <person name="Laessoe T."/>
            <person name="Pedersen O."/>
            <person name="Smith M.E."/>
            <person name="Kuyper T.W."/>
            <person name="Franco-Molano E.A."/>
            <person name="Baroni T.J."/>
            <person name="Aanen D.K."/>
        </authorList>
    </citation>
    <scope>NUCLEOTIDE SEQUENCE</scope>
    <source>
        <strain evidence="4">AP01</strain>
        <tissue evidence="4">Mycelium</tissue>
    </source>
</reference>
<feature type="compositionally biased region" description="Basic and acidic residues" evidence="1">
    <location>
        <begin position="248"/>
        <end position="261"/>
    </location>
</feature>
<evidence type="ECO:0000259" key="3">
    <source>
        <dbReference type="Pfam" id="PF12051"/>
    </source>
</evidence>
<dbReference type="OrthoDB" id="2140105at2759"/>
<feature type="transmembrane region" description="Helical" evidence="2">
    <location>
        <begin position="93"/>
        <end position="116"/>
    </location>
</feature>
<evidence type="ECO:0000313" key="4">
    <source>
        <dbReference type="EMBL" id="KAG5644036.1"/>
    </source>
</evidence>
<dbReference type="Pfam" id="PF12051">
    <property type="entry name" value="DUF3533"/>
    <property type="match status" value="1"/>
</dbReference>
<proteinExistence type="predicted"/>